<feature type="domain" description="Pyridoxamine 5'-phosphate oxidase-like" evidence="1">
    <location>
        <begin position="15"/>
        <end position="132"/>
    </location>
</feature>
<dbReference type="SUPFAM" id="SSF50475">
    <property type="entry name" value="FMN-binding split barrel"/>
    <property type="match status" value="1"/>
</dbReference>
<dbReference type="Pfam" id="PF22696">
    <property type="entry name" value="Putative_PNPOx_2"/>
    <property type="match status" value="1"/>
</dbReference>
<proteinExistence type="predicted"/>
<dbReference type="Gene3D" id="2.30.110.10">
    <property type="entry name" value="Electron Transport, Fmn-binding Protein, Chain A"/>
    <property type="match status" value="1"/>
</dbReference>
<evidence type="ECO:0000313" key="2">
    <source>
        <dbReference type="EMBL" id="KAB7788498.1"/>
    </source>
</evidence>
<gene>
    <name evidence="2" type="ORF">F7D08_0777</name>
</gene>
<accession>A0A6I1GKN6</accession>
<comment type="caution">
    <text evidence="2">The sequence shown here is derived from an EMBL/GenBank/DDBJ whole genome shotgun (WGS) entry which is preliminary data.</text>
</comment>
<evidence type="ECO:0000313" key="3">
    <source>
        <dbReference type="Proteomes" id="UP000468413"/>
    </source>
</evidence>
<reference evidence="2 3" key="1">
    <citation type="submission" date="2019-09" db="EMBL/GenBank/DDBJ databases">
        <title>Characterization of the phylogenetic diversity of two novel species belonging to the genus Bifidobacterium: Bifidobacterium cebidarum sp. nov. and Bifidobacterium leontopitheci sp. nov.</title>
        <authorList>
            <person name="Lugli G.A."/>
            <person name="Duranti S."/>
            <person name="Milani C."/>
            <person name="Turroni F."/>
            <person name="Ventura M."/>
        </authorList>
    </citation>
    <scope>NUCLEOTIDE SEQUENCE [LARGE SCALE GENOMIC DNA]</scope>
    <source>
        <strain evidence="2 3">LMG 31469</strain>
    </source>
</reference>
<protein>
    <submittedName>
        <fullName evidence="2">Pyridoxamine 5-phosphate oxidase</fullName>
    </submittedName>
</protein>
<organism evidence="2 3">
    <name type="scientific">Bifidobacterium cebidarum</name>
    <dbReference type="NCBI Taxonomy" id="2650773"/>
    <lineage>
        <taxon>Bacteria</taxon>
        <taxon>Bacillati</taxon>
        <taxon>Actinomycetota</taxon>
        <taxon>Actinomycetes</taxon>
        <taxon>Bifidobacteriales</taxon>
        <taxon>Bifidobacteriaceae</taxon>
        <taxon>Bifidobacterium</taxon>
    </lineage>
</organism>
<name>A0A6I1GKN6_9BIFI</name>
<dbReference type="InterPro" id="IPR012349">
    <property type="entry name" value="Split_barrel_FMN-bd"/>
</dbReference>
<keyword evidence="3" id="KW-1185">Reference proteome</keyword>
<evidence type="ECO:0000259" key="1">
    <source>
        <dbReference type="Pfam" id="PF22696"/>
    </source>
</evidence>
<dbReference type="InterPro" id="IPR055196">
    <property type="entry name" value="Putative_PNPOx_2"/>
</dbReference>
<dbReference type="EMBL" id="WBVS01000003">
    <property type="protein sequence ID" value="KAB7788498.1"/>
    <property type="molecule type" value="Genomic_DNA"/>
</dbReference>
<dbReference type="Proteomes" id="UP000468413">
    <property type="component" value="Unassembled WGS sequence"/>
</dbReference>
<dbReference type="RefSeq" id="WP_152209574.1">
    <property type="nucleotide sequence ID" value="NZ_WBVS01000003.1"/>
</dbReference>
<dbReference type="AlphaFoldDB" id="A0A6I1GKN6"/>
<sequence length="139" mass="15485">MDVRESFEHIMSEQPNMALATMTSDGVPDVRVVNFCWRADTSCVYFSTFPDNDKVREIEANPHVAFTTVPATGNAHVRAKGICRRSTFTVGEIAEDFISKVPAYQGTVERFGDQLVLFEIEFHKASVTIDLAHSGTLKL</sequence>